<proteinExistence type="predicted"/>
<feature type="domain" description="Kazal-like" evidence="8">
    <location>
        <begin position="95"/>
        <end position="132"/>
    </location>
</feature>
<dbReference type="CDD" id="cd00104">
    <property type="entry name" value="KAZAL_FS"/>
    <property type="match status" value="1"/>
</dbReference>
<dbReference type="Ensembl" id="ENSEBUT00000017008.1">
    <property type="protein sequence ID" value="ENSEBUP00000016432.1"/>
    <property type="gene ID" value="ENSEBUG00000010320.1"/>
</dbReference>
<evidence type="ECO:0000256" key="3">
    <source>
        <dbReference type="ARBA" id="ARBA00022729"/>
    </source>
</evidence>
<keyword evidence="5" id="KW-0393">Immunoglobulin domain</keyword>
<dbReference type="GO" id="GO:0009966">
    <property type="term" value="P:regulation of signal transduction"/>
    <property type="evidence" value="ECO:0007669"/>
    <property type="project" value="TreeGrafter"/>
</dbReference>
<dbReference type="InterPro" id="IPR000867">
    <property type="entry name" value="IGFBP-like"/>
</dbReference>
<dbReference type="InterPro" id="IPR036058">
    <property type="entry name" value="Kazal_dom_sf"/>
</dbReference>
<feature type="domain" description="IGFBP N-terminal" evidence="7">
    <location>
        <begin position="23"/>
        <end position="98"/>
    </location>
</feature>
<evidence type="ECO:0008006" key="11">
    <source>
        <dbReference type="Google" id="ProtNLM"/>
    </source>
</evidence>
<keyword evidence="2" id="KW-0964">Secreted</keyword>
<keyword evidence="10" id="KW-1185">Reference proteome</keyword>
<dbReference type="Pfam" id="PF07648">
    <property type="entry name" value="Kazal_2"/>
    <property type="match status" value="1"/>
</dbReference>
<dbReference type="Gene3D" id="4.10.40.20">
    <property type="match status" value="1"/>
</dbReference>
<dbReference type="GO" id="GO:0001558">
    <property type="term" value="P:regulation of cell growth"/>
    <property type="evidence" value="ECO:0007669"/>
    <property type="project" value="InterPro"/>
</dbReference>
<organism evidence="9 10">
    <name type="scientific">Eptatretus burgeri</name>
    <name type="common">Inshore hagfish</name>
    <dbReference type="NCBI Taxonomy" id="7764"/>
    <lineage>
        <taxon>Eukaryota</taxon>
        <taxon>Metazoa</taxon>
        <taxon>Chordata</taxon>
        <taxon>Craniata</taxon>
        <taxon>Vertebrata</taxon>
        <taxon>Cyclostomata</taxon>
        <taxon>Myxini</taxon>
        <taxon>Myxiniformes</taxon>
        <taxon>Myxinidae</taxon>
        <taxon>Eptatretinae</taxon>
        <taxon>Eptatretus</taxon>
    </lineage>
</organism>
<feature type="signal peptide" evidence="6">
    <location>
        <begin position="1"/>
        <end position="19"/>
    </location>
</feature>
<dbReference type="SUPFAM" id="SSF57184">
    <property type="entry name" value="Growth factor receptor domain"/>
    <property type="match status" value="1"/>
</dbReference>
<evidence type="ECO:0000259" key="8">
    <source>
        <dbReference type="PROSITE" id="PS51465"/>
    </source>
</evidence>
<dbReference type="InterPro" id="IPR011390">
    <property type="entry name" value="IGFBP_rP_mac25"/>
</dbReference>
<feature type="chain" id="PRO_5034589020" description="IGFBP N-terminal domain-containing protein" evidence="6">
    <location>
        <begin position="20"/>
        <end position="174"/>
    </location>
</feature>
<keyword evidence="4" id="KW-1015">Disulfide bond</keyword>
<dbReference type="GO" id="GO:0005520">
    <property type="term" value="F:insulin-like growth factor binding"/>
    <property type="evidence" value="ECO:0007669"/>
    <property type="project" value="InterPro"/>
</dbReference>
<dbReference type="SUPFAM" id="SSF100895">
    <property type="entry name" value="Kazal-type serine protease inhibitors"/>
    <property type="match status" value="1"/>
</dbReference>
<accession>A0A8C4QJK8</accession>
<comment type="subcellular location">
    <subcellularLocation>
        <location evidence="1">Secreted</location>
    </subcellularLocation>
</comment>
<dbReference type="AlphaFoldDB" id="A0A8C4QJK8"/>
<sequence length="174" mass="17594">MHHGAALLLLLLLPLPLMGAPSPQSACSGSCERDRCPTLPGSGCPAGVHLDACRCCDVCMPGEGEPCAPPGSQSACGLGLTCRAVEGKRKAKGVCSCKRAGPVCGVDGSTYSSSCKLHVAGVKALHAGNCRSDVNLSVVHTALQDQATGTHLDELPSGTRTQPPVTNVHAISAS</sequence>
<evidence type="ECO:0000313" key="10">
    <source>
        <dbReference type="Proteomes" id="UP000694388"/>
    </source>
</evidence>
<dbReference type="InterPro" id="IPR002350">
    <property type="entry name" value="Kazal_dom"/>
</dbReference>
<dbReference type="PROSITE" id="PS00652">
    <property type="entry name" value="TNFR_NGFR_1"/>
    <property type="match status" value="1"/>
</dbReference>
<dbReference type="SMART" id="SM00121">
    <property type="entry name" value="IB"/>
    <property type="match status" value="1"/>
</dbReference>
<evidence type="ECO:0000313" key="9">
    <source>
        <dbReference type="Ensembl" id="ENSEBUP00000016432.1"/>
    </source>
</evidence>
<dbReference type="PROSITE" id="PS51323">
    <property type="entry name" value="IGFBP_N_2"/>
    <property type="match status" value="1"/>
</dbReference>
<evidence type="ECO:0000256" key="6">
    <source>
        <dbReference type="SAM" id="SignalP"/>
    </source>
</evidence>
<keyword evidence="3 6" id="KW-0732">Signal</keyword>
<protein>
    <recommendedName>
        <fullName evidence="11">IGFBP N-terminal domain-containing protein</fullName>
    </recommendedName>
</protein>
<dbReference type="SMART" id="SM00280">
    <property type="entry name" value="KAZAL"/>
    <property type="match status" value="1"/>
</dbReference>
<evidence type="ECO:0000256" key="1">
    <source>
        <dbReference type="ARBA" id="ARBA00004613"/>
    </source>
</evidence>
<evidence type="ECO:0000259" key="7">
    <source>
        <dbReference type="PROSITE" id="PS51323"/>
    </source>
</evidence>
<dbReference type="OMA" id="KGRCATE"/>
<dbReference type="PANTHER" id="PTHR14186:SF19">
    <property type="entry name" value="INSULIN-LIKE GROWTH FACTOR-BINDING PROTEIN 7"/>
    <property type="match status" value="1"/>
</dbReference>
<dbReference type="Gene3D" id="3.30.60.30">
    <property type="match status" value="1"/>
</dbReference>
<reference evidence="9" key="2">
    <citation type="submission" date="2025-09" db="UniProtKB">
        <authorList>
            <consortium name="Ensembl"/>
        </authorList>
    </citation>
    <scope>IDENTIFICATION</scope>
</reference>
<dbReference type="Pfam" id="PF00219">
    <property type="entry name" value="IGFBP"/>
    <property type="match status" value="1"/>
</dbReference>
<evidence type="ECO:0000256" key="2">
    <source>
        <dbReference type="ARBA" id="ARBA00022525"/>
    </source>
</evidence>
<reference evidence="9" key="1">
    <citation type="submission" date="2025-08" db="UniProtKB">
        <authorList>
            <consortium name="Ensembl"/>
        </authorList>
    </citation>
    <scope>IDENTIFICATION</scope>
</reference>
<dbReference type="PANTHER" id="PTHR14186">
    <property type="entry name" value="INSULIN-LIKE GROWTH FACTOR BINDING PROTEIN-RELATED"/>
    <property type="match status" value="1"/>
</dbReference>
<dbReference type="InterPro" id="IPR001368">
    <property type="entry name" value="TNFR/NGFR_Cys_rich_reg"/>
</dbReference>
<dbReference type="InterPro" id="IPR009030">
    <property type="entry name" value="Growth_fac_rcpt_cys_sf"/>
</dbReference>
<dbReference type="GO" id="GO:0005615">
    <property type="term" value="C:extracellular space"/>
    <property type="evidence" value="ECO:0007669"/>
    <property type="project" value="TreeGrafter"/>
</dbReference>
<evidence type="ECO:0000256" key="5">
    <source>
        <dbReference type="ARBA" id="ARBA00023319"/>
    </source>
</evidence>
<name>A0A8C4QJK8_EPTBU</name>
<evidence type="ECO:0000256" key="4">
    <source>
        <dbReference type="ARBA" id="ARBA00023157"/>
    </source>
</evidence>
<dbReference type="Proteomes" id="UP000694388">
    <property type="component" value="Unplaced"/>
</dbReference>
<dbReference type="PROSITE" id="PS51465">
    <property type="entry name" value="KAZAL_2"/>
    <property type="match status" value="1"/>
</dbReference>